<feature type="transmembrane region" description="Helical" evidence="1">
    <location>
        <begin position="165"/>
        <end position="187"/>
    </location>
</feature>
<sequence length="188" mass="19671">MTASTLLALLCWLLLSLASIVVWLPPRPRQARPLFARTTALIAVIVVLVVATTAIALLGRWGNGTEGVWSWLTVGVSCLAAVLTGGAFTTSVLGLADAASRPTPQRVQRNVLRGGTWIGALERVGIVASLLAGWPDGIAVILAVKGLARYPELKTFQSTGAAERFIIGTFASIGWAAACAGVALVVWR</sequence>
<protein>
    <submittedName>
        <fullName evidence="2">Uncharacterized protein</fullName>
    </submittedName>
</protein>
<name>A0ABS2RMQ2_9ACTN</name>
<keyword evidence="1" id="KW-0812">Transmembrane</keyword>
<keyword evidence="1" id="KW-1133">Transmembrane helix</keyword>
<feature type="transmembrane region" description="Helical" evidence="1">
    <location>
        <begin position="71"/>
        <end position="96"/>
    </location>
</feature>
<comment type="caution">
    <text evidence="2">The sequence shown here is derived from an EMBL/GenBank/DDBJ whole genome shotgun (WGS) entry which is preliminary data.</text>
</comment>
<keyword evidence="3" id="KW-1185">Reference proteome</keyword>
<proteinExistence type="predicted"/>
<dbReference type="RefSeq" id="WP_204919580.1">
    <property type="nucleotide sequence ID" value="NZ_BAAAQP010000003.1"/>
</dbReference>
<organism evidence="2 3">
    <name type="scientific">Microlunatus panaciterrae</name>
    <dbReference type="NCBI Taxonomy" id="400768"/>
    <lineage>
        <taxon>Bacteria</taxon>
        <taxon>Bacillati</taxon>
        <taxon>Actinomycetota</taxon>
        <taxon>Actinomycetes</taxon>
        <taxon>Propionibacteriales</taxon>
        <taxon>Propionibacteriaceae</taxon>
        <taxon>Microlunatus</taxon>
    </lineage>
</organism>
<feature type="transmembrane region" description="Helical" evidence="1">
    <location>
        <begin position="34"/>
        <end position="59"/>
    </location>
</feature>
<dbReference type="EMBL" id="JAFBCF010000001">
    <property type="protein sequence ID" value="MBM7800293.1"/>
    <property type="molecule type" value="Genomic_DNA"/>
</dbReference>
<gene>
    <name evidence="2" type="ORF">JOE57_003214</name>
</gene>
<accession>A0ABS2RMQ2</accession>
<keyword evidence="1" id="KW-0472">Membrane</keyword>
<dbReference type="Proteomes" id="UP000704762">
    <property type="component" value="Unassembled WGS sequence"/>
</dbReference>
<evidence type="ECO:0000313" key="2">
    <source>
        <dbReference type="EMBL" id="MBM7800293.1"/>
    </source>
</evidence>
<reference evidence="2 3" key="1">
    <citation type="submission" date="2021-01" db="EMBL/GenBank/DDBJ databases">
        <title>Sequencing the genomes of 1000 actinobacteria strains.</title>
        <authorList>
            <person name="Klenk H.-P."/>
        </authorList>
    </citation>
    <scope>NUCLEOTIDE SEQUENCE [LARGE SCALE GENOMIC DNA]</scope>
    <source>
        <strain evidence="2 3">DSM 18662</strain>
    </source>
</reference>
<evidence type="ECO:0000313" key="3">
    <source>
        <dbReference type="Proteomes" id="UP000704762"/>
    </source>
</evidence>
<evidence type="ECO:0000256" key="1">
    <source>
        <dbReference type="SAM" id="Phobius"/>
    </source>
</evidence>
<feature type="transmembrane region" description="Helical" evidence="1">
    <location>
        <begin position="124"/>
        <end position="144"/>
    </location>
</feature>